<evidence type="ECO:0000313" key="1">
    <source>
        <dbReference type="EMBL" id="GFD53288.1"/>
    </source>
</evidence>
<protein>
    <submittedName>
        <fullName evidence="1">Uncharacterized protein</fullName>
    </submittedName>
</protein>
<reference evidence="1" key="1">
    <citation type="journal article" date="2019" name="Sci. Rep.">
        <title>Draft genome of Tanacetum cinerariifolium, the natural source of mosquito coil.</title>
        <authorList>
            <person name="Yamashiro T."/>
            <person name="Shiraishi A."/>
            <person name="Satake H."/>
            <person name="Nakayama K."/>
        </authorList>
    </citation>
    <scope>NUCLEOTIDE SEQUENCE</scope>
</reference>
<dbReference type="AlphaFoldDB" id="A0A699X5V3"/>
<dbReference type="EMBL" id="BKCJ011792500">
    <property type="protein sequence ID" value="GFD53288.1"/>
    <property type="molecule type" value="Genomic_DNA"/>
</dbReference>
<name>A0A699X5V3_TANCI</name>
<feature type="non-terminal residue" evidence="1">
    <location>
        <position position="1"/>
    </location>
</feature>
<proteinExistence type="predicted"/>
<feature type="non-terminal residue" evidence="1">
    <location>
        <position position="93"/>
    </location>
</feature>
<comment type="caution">
    <text evidence="1">The sequence shown here is derived from an EMBL/GenBank/DDBJ whole genome shotgun (WGS) entry which is preliminary data.</text>
</comment>
<accession>A0A699X5V3</accession>
<sequence>PQALFHTAPEGAGFPVRQTHFAADQKIPLEALGHGQGQSGVDGFKIGLQIEAQVPVVEVTGTHAYPIVHQHHFQMQETRLVFEDFDPGPEQTR</sequence>
<gene>
    <name evidence="1" type="ORF">Tci_925257</name>
</gene>
<organism evidence="1">
    <name type="scientific">Tanacetum cinerariifolium</name>
    <name type="common">Dalmatian daisy</name>
    <name type="synonym">Chrysanthemum cinerariifolium</name>
    <dbReference type="NCBI Taxonomy" id="118510"/>
    <lineage>
        <taxon>Eukaryota</taxon>
        <taxon>Viridiplantae</taxon>
        <taxon>Streptophyta</taxon>
        <taxon>Embryophyta</taxon>
        <taxon>Tracheophyta</taxon>
        <taxon>Spermatophyta</taxon>
        <taxon>Magnoliopsida</taxon>
        <taxon>eudicotyledons</taxon>
        <taxon>Gunneridae</taxon>
        <taxon>Pentapetalae</taxon>
        <taxon>asterids</taxon>
        <taxon>campanulids</taxon>
        <taxon>Asterales</taxon>
        <taxon>Asteraceae</taxon>
        <taxon>Asteroideae</taxon>
        <taxon>Anthemideae</taxon>
        <taxon>Anthemidinae</taxon>
        <taxon>Tanacetum</taxon>
    </lineage>
</organism>